<gene>
    <name evidence="2" type="ORF">GSLYS_00002123001</name>
</gene>
<evidence type="ECO:0000313" key="2">
    <source>
        <dbReference type="EMBL" id="CAL1527953.1"/>
    </source>
</evidence>
<dbReference type="SUPFAM" id="SSF103481">
    <property type="entry name" value="Multidrug resistance efflux transporter EmrE"/>
    <property type="match status" value="1"/>
</dbReference>
<keyword evidence="1" id="KW-0812">Transmembrane</keyword>
<evidence type="ECO:0008006" key="4">
    <source>
        <dbReference type="Google" id="ProtNLM"/>
    </source>
</evidence>
<protein>
    <recommendedName>
        <fullName evidence="4">EamA domain-containing protein</fullName>
    </recommendedName>
</protein>
<keyword evidence="3" id="KW-1185">Reference proteome</keyword>
<dbReference type="Proteomes" id="UP001497497">
    <property type="component" value="Unassembled WGS sequence"/>
</dbReference>
<name>A0AAV2H3G7_LYMST</name>
<keyword evidence="1" id="KW-0472">Membrane</keyword>
<accession>A0AAV2H3G7</accession>
<reference evidence="2 3" key="1">
    <citation type="submission" date="2024-04" db="EMBL/GenBank/DDBJ databases">
        <authorList>
            <consortium name="Genoscope - CEA"/>
            <person name="William W."/>
        </authorList>
    </citation>
    <scope>NUCLEOTIDE SEQUENCE [LARGE SCALE GENOMIC DNA]</scope>
</reference>
<evidence type="ECO:0000313" key="3">
    <source>
        <dbReference type="Proteomes" id="UP001497497"/>
    </source>
</evidence>
<feature type="transmembrane region" description="Helical" evidence="1">
    <location>
        <begin position="60"/>
        <end position="82"/>
    </location>
</feature>
<dbReference type="EMBL" id="CAXITT010000024">
    <property type="protein sequence ID" value="CAL1527953.1"/>
    <property type="molecule type" value="Genomic_DNA"/>
</dbReference>
<evidence type="ECO:0000256" key="1">
    <source>
        <dbReference type="SAM" id="Phobius"/>
    </source>
</evidence>
<dbReference type="PANTHER" id="PTHR31965">
    <property type="entry name" value="TRANSMEMBRANE PROTEIN 42"/>
    <property type="match status" value="1"/>
</dbReference>
<organism evidence="2 3">
    <name type="scientific">Lymnaea stagnalis</name>
    <name type="common">Great pond snail</name>
    <name type="synonym">Helix stagnalis</name>
    <dbReference type="NCBI Taxonomy" id="6523"/>
    <lineage>
        <taxon>Eukaryota</taxon>
        <taxon>Metazoa</taxon>
        <taxon>Spiralia</taxon>
        <taxon>Lophotrochozoa</taxon>
        <taxon>Mollusca</taxon>
        <taxon>Gastropoda</taxon>
        <taxon>Heterobranchia</taxon>
        <taxon>Euthyneura</taxon>
        <taxon>Panpulmonata</taxon>
        <taxon>Hygrophila</taxon>
        <taxon>Lymnaeoidea</taxon>
        <taxon>Lymnaeidae</taxon>
        <taxon>Lymnaea</taxon>
    </lineage>
</organism>
<proteinExistence type="predicted"/>
<dbReference type="PANTHER" id="PTHR31965:SF1">
    <property type="entry name" value="TRANSMEMBRANE PROTEIN 42"/>
    <property type="match status" value="1"/>
</dbReference>
<feature type="transmembrane region" description="Helical" evidence="1">
    <location>
        <begin position="120"/>
        <end position="139"/>
    </location>
</feature>
<dbReference type="AlphaFoldDB" id="A0AAV2H3G7"/>
<comment type="caution">
    <text evidence="2">The sequence shown here is derived from an EMBL/GenBank/DDBJ whole genome shotgun (WGS) entry which is preliminary data.</text>
</comment>
<keyword evidence="1" id="KW-1133">Transmembrane helix</keyword>
<sequence>MGLKGIIFAIEAGSCAAMASVSAKLAASSETAISLSKMAISWAEQIIPLEFLHYEYEVAIILRVAGISGIFLFNALMWVLFTKSMHLCSSALEATAFNTSSNFITTAIIGKLLFGEHLSLLWYLGSSLIIFGLTILHSASKDQETDQQNQDKIEQKEKVL</sequence>
<dbReference type="InterPro" id="IPR039632">
    <property type="entry name" value="TMEM42"/>
</dbReference>
<dbReference type="InterPro" id="IPR037185">
    <property type="entry name" value="EmrE-like"/>
</dbReference>